<dbReference type="InterPro" id="IPR023631">
    <property type="entry name" value="Amidase_dom"/>
</dbReference>
<dbReference type="RefSeq" id="WP_010620096.1">
    <property type="nucleotide sequence ID" value="NZ_CP042371.1"/>
</dbReference>
<dbReference type="Proteomes" id="UP000294854">
    <property type="component" value="Unassembled WGS sequence"/>
</dbReference>
<dbReference type="InterPro" id="IPR000120">
    <property type="entry name" value="Amidase"/>
</dbReference>
<proteinExistence type="inferred from homology"/>
<dbReference type="AlphaFoldDB" id="A0A4V3A3M0"/>
<dbReference type="SUPFAM" id="SSF75304">
    <property type="entry name" value="Amidase signature (AS) enzymes"/>
    <property type="match status" value="1"/>
</dbReference>
<accession>A0A4V3A3M0</accession>
<protein>
    <recommendedName>
        <fullName evidence="2">Amidase domain-containing protein</fullName>
    </recommendedName>
</protein>
<dbReference type="PANTHER" id="PTHR11895">
    <property type="entry name" value="TRANSAMIDASE"/>
    <property type="match status" value="1"/>
</dbReference>
<feature type="domain" description="Amidase" evidence="2">
    <location>
        <begin position="22"/>
        <end position="469"/>
    </location>
</feature>
<dbReference type="InterPro" id="IPR036928">
    <property type="entry name" value="AS_sf"/>
</dbReference>
<dbReference type="PANTHER" id="PTHR11895:SF7">
    <property type="entry name" value="GLUTAMYL-TRNA(GLN) AMIDOTRANSFERASE SUBUNIT A, MITOCHONDRIAL"/>
    <property type="match status" value="1"/>
</dbReference>
<dbReference type="Gene3D" id="3.90.1300.10">
    <property type="entry name" value="Amidase signature (AS) domain"/>
    <property type="match status" value="1"/>
</dbReference>
<dbReference type="STRING" id="1122149.FD44_GL000651"/>
<evidence type="ECO:0000313" key="3">
    <source>
        <dbReference type="EMBL" id="TDG75108.1"/>
    </source>
</evidence>
<evidence type="ECO:0000313" key="4">
    <source>
        <dbReference type="Proteomes" id="UP000294854"/>
    </source>
</evidence>
<dbReference type="InterPro" id="IPR020556">
    <property type="entry name" value="Amidase_CS"/>
</dbReference>
<dbReference type="NCBIfam" id="NF005099">
    <property type="entry name" value="PRK06529.1"/>
    <property type="match status" value="1"/>
</dbReference>
<name>A0A4V3A3M0_9LACO</name>
<comment type="caution">
    <text evidence="3">The sequence shown here is derived from an EMBL/GenBank/DDBJ whole genome shotgun (WGS) entry which is preliminary data.</text>
</comment>
<reference evidence="3 4" key="1">
    <citation type="journal article" date="2019" name="Appl. Microbiol. Biotechnol.">
        <title>Uncovering carbohydrate metabolism through a genotype-phenotype association study of 56 lactic acid bacteria genomes.</title>
        <authorList>
            <person name="Buron-Moles G."/>
            <person name="Chailyan A."/>
            <person name="Dolejs I."/>
            <person name="Forster J."/>
            <person name="Miks M.H."/>
        </authorList>
    </citation>
    <scope>NUCLEOTIDE SEQUENCE [LARGE SCALE GENOMIC DNA]</scope>
    <source>
        <strain evidence="3 4">ATCC 49373</strain>
    </source>
</reference>
<keyword evidence="4" id="KW-1185">Reference proteome</keyword>
<dbReference type="GO" id="GO:0003824">
    <property type="term" value="F:catalytic activity"/>
    <property type="evidence" value="ECO:0007669"/>
    <property type="project" value="InterPro"/>
</dbReference>
<sequence>MDFRTGLEMAKLVRNGNVSSRELILDAYQRIAAQNKNLNAVVTLRKEKAIFESDHLTDTGQPFYGVPLLIKGLGQSLAGEPSTAGSVLLKDQIAAQTNFFVQALQRAGFIIIGQTNVPEFGFKNITDSELYGNAHNPWNLDYQPGGSSGGAAASVAAGFVPIAAGSDGGGSIRIPASFSGLIGLKPTRGRVPVGPADWRSWQGAAIDFGLTRDMDDTAALLDSLQTLQSAAVFQVPPYQPGFLQTIDEPLPKLKIAISVESPVGTPVSEEAKKAVHEVADVLEKLGHEVVNATPTLNGIELMETYYAMNAGETNAMFDDLKVAFGREIQQSEVEPLTWALGETGKHITAAQYSEALGKWDHAGYVMDQFLNDYDFLLTPTTAWPAPKVGDPLISPENQQKLTQISQFSPKAQQQLIYDQWLPALTRSPFTQQANLTGQPAISLPTHVTDEGLPLGVQFLAKKGNESGLLKIGKLLENEGIFKLKSM</sequence>
<organism evidence="3 4">
    <name type="scientific">Secundilactobacillus malefermentans</name>
    <dbReference type="NCBI Taxonomy" id="176292"/>
    <lineage>
        <taxon>Bacteria</taxon>
        <taxon>Bacillati</taxon>
        <taxon>Bacillota</taxon>
        <taxon>Bacilli</taxon>
        <taxon>Lactobacillales</taxon>
        <taxon>Lactobacillaceae</taxon>
        <taxon>Secundilactobacillus</taxon>
    </lineage>
</organism>
<comment type="similarity">
    <text evidence="1">Belongs to the amidase family.</text>
</comment>
<dbReference type="EMBL" id="PUFO01000068">
    <property type="protein sequence ID" value="TDG75108.1"/>
    <property type="molecule type" value="Genomic_DNA"/>
</dbReference>
<evidence type="ECO:0000256" key="1">
    <source>
        <dbReference type="ARBA" id="ARBA00009199"/>
    </source>
</evidence>
<dbReference type="Pfam" id="PF01425">
    <property type="entry name" value="Amidase"/>
    <property type="match status" value="1"/>
</dbReference>
<evidence type="ECO:0000259" key="2">
    <source>
        <dbReference type="Pfam" id="PF01425"/>
    </source>
</evidence>
<gene>
    <name evidence="3" type="ORF">C5L31_000985</name>
</gene>
<dbReference type="PROSITE" id="PS00571">
    <property type="entry name" value="AMIDASES"/>
    <property type="match status" value="1"/>
</dbReference>